<accession>A0A7W4Z7J5</accession>
<evidence type="ECO:0000259" key="1">
    <source>
        <dbReference type="Pfam" id="PF20661"/>
    </source>
</evidence>
<protein>
    <recommendedName>
        <fullName evidence="1">Transcriptional regulator SutA RNAP-binding domain-containing protein</fullName>
    </recommendedName>
</protein>
<keyword evidence="3" id="KW-1185">Reference proteome</keyword>
<sequence>MSALTVSPSRQQTSHEQLRREIQQQVEQFLARGGEIRSLASPVFQPQRVVSVRGALAMD</sequence>
<proteinExistence type="predicted"/>
<name>A0A7W4Z7J5_9GAMM</name>
<organism evidence="2 3">
    <name type="scientific">Litorivivens lipolytica</name>
    <dbReference type="NCBI Taxonomy" id="1524264"/>
    <lineage>
        <taxon>Bacteria</taxon>
        <taxon>Pseudomonadati</taxon>
        <taxon>Pseudomonadota</taxon>
        <taxon>Gammaproteobacteria</taxon>
        <taxon>Litorivivens</taxon>
    </lineage>
</organism>
<dbReference type="Proteomes" id="UP000537130">
    <property type="component" value="Unassembled WGS sequence"/>
</dbReference>
<feature type="domain" description="Transcriptional regulator SutA RNAP-binding" evidence="1">
    <location>
        <begin position="13"/>
        <end position="42"/>
    </location>
</feature>
<evidence type="ECO:0000313" key="3">
    <source>
        <dbReference type="Proteomes" id="UP000537130"/>
    </source>
</evidence>
<dbReference type="Pfam" id="PF20661">
    <property type="entry name" value="SutA-RBD"/>
    <property type="match status" value="1"/>
</dbReference>
<dbReference type="RefSeq" id="WP_183410846.1">
    <property type="nucleotide sequence ID" value="NZ_JACHWY010000002.1"/>
</dbReference>
<comment type="caution">
    <text evidence="2">The sequence shown here is derived from an EMBL/GenBank/DDBJ whole genome shotgun (WGS) entry which is preliminary data.</text>
</comment>
<evidence type="ECO:0000313" key="2">
    <source>
        <dbReference type="EMBL" id="MBB3048080.1"/>
    </source>
</evidence>
<gene>
    <name evidence="2" type="ORF">FHR99_002346</name>
</gene>
<dbReference type="InterPro" id="IPR049191">
    <property type="entry name" value="SutA_RBD"/>
</dbReference>
<dbReference type="EMBL" id="JACHWY010000002">
    <property type="protein sequence ID" value="MBB3048080.1"/>
    <property type="molecule type" value="Genomic_DNA"/>
</dbReference>
<reference evidence="2 3" key="1">
    <citation type="submission" date="2020-08" db="EMBL/GenBank/DDBJ databases">
        <title>Genomic Encyclopedia of Type Strains, Phase III (KMG-III): the genomes of soil and plant-associated and newly described type strains.</title>
        <authorList>
            <person name="Whitman W."/>
        </authorList>
    </citation>
    <scope>NUCLEOTIDE SEQUENCE [LARGE SCALE GENOMIC DNA]</scope>
    <source>
        <strain evidence="2 3">CECT 8654</strain>
    </source>
</reference>
<dbReference type="AlphaFoldDB" id="A0A7W4Z7J5"/>